<gene>
    <name evidence="1" type="ORF">CEXT_520841</name>
</gene>
<sequence>MVSRTQSRSGQSGSSVYVRDDEVGARKVINNVQFFCLVPGNGARVALLFYNALVIATEPTAWHESYV</sequence>
<evidence type="ECO:0000313" key="1">
    <source>
        <dbReference type="EMBL" id="GIX88707.1"/>
    </source>
</evidence>
<dbReference type="EMBL" id="BPLR01003793">
    <property type="protein sequence ID" value="GIX88707.1"/>
    <property type="molecule type" value="Genomic_DNA"/>
</dbReference>
<dbReference type="Proteomes" id="UP001054945">
    <property type="component" value="Unassembled WGS sequence"/>
</dbReference>
<accession>A0AAV4P0C3</accession>
<evidence type="ECO:0000313" key="2">
    <source>
        <dbReference type="Proteomes" id="UP001054945"/>
    </source>
</evidence>
<reference evidence="1 2" key="1">
    <citation type="submission" date="2021-06" db="EMBL/GenBank/DDBJ databases">
        <title>Caerostris extrusa draft genome.</title>
        <authorList>
            <person name="Kono N."/>
            <person name="Arakawa K."/>
        </authorList>
    </citation>
    <scope>NUCLEOTIDE SEQUENCE [LARGE SCALE GENOMIC DNA]</scope>
</reference>
<name>A0AAV4P0C3_CAEEX</name>
<organism evidence="1 2">
    <name type="scientific">Caerostris extrusa</name>
    <name type="common">Bark spider</name>
    <name type="synonym">Caerostris bankana</name>
    <dbReference type="NCBI Taxonomy" id="172846"/>
    <lineage>
        <taxon>Eukaryota</taxon>
        <taxon>Metazoa</taxon>
        <taxon>Ecdysozoa</taxon>
        <taxon>Arthropoda</taxon>
        <taxon>Chelicerata</taxon>
        <taxon>Arachnida</taxon>
        <taxon>Araneae</taxon>
        <taxon>Araneomorphae</taxon>
        <taxon>Entelegynae</taxon>
        <taxon>Araneoidea</taxon>
        <taxon>Araneidae</taxon>
        <taxon>Caerostris</taxon>
    </lineage>
</organism>
<protein>
    <submittedName>
        <fullName evidence="1">Uncharacterized protein</fullName>
    </submittedName>
</protein>
<dbReference type="AlphaFoldDB" id="A0AAV4P0C3"/>
<keyword evidence="2" id="KW-1185">Reference proteome</keyword>
<proteinExistence type="predicted"/>
<comment type="caution">
    <text evidence="1">The sequence shown here is derived from an EMBL/GenBank/DDBJ whole genome shotgun (WGS) entry which is preliminary data.</text>
</comment>